<dbReference type="InterPro" id="IPR056209">
    <property type="entry name" value="SU10_adaptor"/>
</dbReference>
<accession>A0A9J9HG10</accession>
<keyword evidence="2" id="KW-1185">Reference proteome</keyword>
<dbReference type="Proteomes" id="UP000001989">
    <property type="component" value="Chromosome"/>
</dbReference>
<dbReference type="Pfam" id="PF24175">
    <property type="entry name" value="SU10_adaptor"/>
    <property type="match status" value="1"/>
</dbReference>
<dbReference type="KEGG" id="swi:Swit_4456"/>
<evidence type="ECO:0000313" key="1">
    <source>
        <dbReference type="EMBL" id="ABQ70794.1"/>
    </source>
</evidence>
<organism evidence="1 2">
    <name type="scientific">Rhizorhabdus wittichii (strain DSM 6014 / CCUG 31198 / JCM 15750 / NBRC 105917 / EY 4224 / RW1)</name>
    <name type="common">Sphingomonas wittichii</name>
    <dbReference type="NCBI Taxonomy" id="392499"/>
    <lineage>
        <taxon>Bacteria</taxon>
        <taxon>Pseudomonadati</taxon>
        <taxon>Pseudomonadota</taxon>
        <taxon>Alphaproteobacteria</taxon>
        <taxon>Sphingomonadales</taxon>
        <taxon>Sphingomonadaceae</taxon>
        <taxon>Rhizorhabdus</taxon>
    </lineage>
</organism>
<gene>
    <name evidence="1" type="ordered locus">Swit_4456</name>
</gene>
<dbReference type="EMBL" id="CP000699">
    <property type="protein sequence ID" value="ABQ70794.1"/>
    <property type="molecule type" value="Genomic_DNA"/>
</dbReference>
<sequence length="310" mass="33425">MPASSPEAAMFEHVTSRPREMTATFNGPLRLRQGARSPPCDPDRRHHPILPILISSGAGLVIGPFFMEARMALSTYSELVASLAAWLDGSDLGGRERDFITLCEDEINARLAAAVGQGAVIRPMMVVDPLTIDAELVDLPDGDTVKPISIELSGLDRPWSLDYVSPERLVGLRFGEAEQRSAMRAVIDGDPPRFYTVIGDQLRFHPAPEGSFGATIARFVKIPALSDAMPTNWVLASHRNAYLYGSLAQAEMFGWNDSGTANWAELFGNAMDGLIARYPVQSNQAPLTADLTAFGRGGGLSYAGFIGGAF</sequence>
<proteinExistence type="predicted"/>
<dbReference type="AlphaFoldDB" id="A0A9J9HG10"/>
<reference evidence="1 2" key="1">
    <citation type="journal article" date="2010" name="J. Bacteriol.">
        <title>Genome sequence of the dioxin-mineralizing bacterium Sphingomonas wittichii RW1.</title>
        <authorList>
            <person name="Miller T.R."/>
            <person name="Delcher A.L."/>
            <person name="Salzberg S.L."/>
            <person name="Saunders E."/>
            <person name="Detter J.C."/>
            <person name="Halden R.U."/>
        </authorList>
    </citation>
    <scope>NUCLEOTIDE SEQUENCE [LARGE SCALE GENOMIC DNA]</scope>
    <source>
        <strain evidence="2">DSM 6014 / CCUG 31198 / JCM 15750 / NBRC 105917 / EY 4224 / RW1</strain>
    </source>
</reference>
<protein>
    <submittedName>
        <fullName evidence="1">Uncharacterized protein</fullName>
    </submittedName>
</protein>
<name>A0A9J9HG10_RHIWR</name>
<evidence type="ECO:0000313" key="2">
    <source>
        <dbReference type="Proteomes" id="UP000001989"/>
    </source>
</evidence>